<dbReference type="Pfam" id="PF07690">
    <property type="entry name" value="MFS_1"/>
    <property type="match status" value="1"/>
</dbReference>
<comment type="subcellular location">
    <subcellularLocation>
        <location evidence="1">Cell membrane</location>
        <topology evidence="1">Multi-pass membrane protein</topology>
    </subcellularLocation>
</comment>
<evidence type="ECO:0000256" key="6">
    <source>
        <dbReference type="ARBA" id="ARBA00022989"/>
    </source>
</evidence>
<evidence type="ECO:0000313" key="10">
    <source>
        <dbReference type="EMBL" id="ROQ23386.1"/>
    </source>
</evidence>
<feature type="domain" description="Major facilitator superfamily (MFS) profile" evidence="9">
    <location>
        <begin position="12"/>
        <end position="389"/>
    </location>
</feature>
<sequence>MIEVGTKAFWRATLAMSLGSFLIFANLYFTQPLLPMLASEFGVSPLTASYSFTLSTLMLGVSLLLYGPLSDALGRRAIMLTTMVGAVGCTLLLSQVHSFGALLALRALQGFFLGGLPAIAIAYMGDEMSRKALVSAVGFYISANSLGGICGRLLGGFLADTLGWQMGFAITGALSLVLLGVFAWLLPPSQQFVRQKLHPKQMVRDLVGHLKNRLLVVSYAIGGLNFFIFVNQYSFLTFRLSDAPYNLPARYLGLLFLTYLSGTLGSALSGKVSARFSQPVVMMMGIGLMVVGTLVSLGESISVIMLGFLFSAFGFFLCHANCSSWVSHNARHAKASASSLYLVFYYLGASLGGTYLAPFWHHGQWAGVVLGSLIILALTFSLCLLLRHWATAREGALVSN</sequence>
<keyword evidence="5 8" id="KW-0812">Transmembrane</keyword>
<evidence type="ECO:0000256" key="1">
    <source>
        <dbReference type="ARBA" id="ARBA00004651"/>
    </source>
</evidence>
<dbReference type="Gene3D" id="1.20.1250.20">
    <property type="entry name" value="MFS general substrate transporter like domains"/>
    <property type="match status" value="1"/>
</dbReference>
<dbReference type="EMBL" id="RJUL01000008">
    <property type="protein sequence ID" value="ROQ23386.1"/>
    <property type="molecule type" value="Genomic_DNA"/>
</dbReference>
<feature type="transmembrane region" description="Helical" evidence="8">
    <location>
        <begin position="12"/>
        <end position="29"/>
    </location>
</feature>
<evidence type="ECO:0000256" key="3">
    <source>
        <dbReference type="ARBA" id="ARBA00022448"/>
    </source>
</evidence>
<gene>
    <name evidence="10" type="ORF">EDC28_108124</name>
</gene>
<evidence type="ECO:0000256" key="5">
    <source>
        <dbReference type="ARBA" id="ARBA00022692"/>
    </source>
</evidence>
<organism evidence="10 11">
    <name type="scientific">Gallaecimonas pentaromativorans</name>
    <dbReference type="NCBI Taxonomy" id="584787"/>
    <lineage>
        <taxon>Bacteria</taxon>
        <taxon>Pseudomonadati</taxon>
        <taxon>Pseudomonadota</taxon>
        <taxon>Gammaproteobacteria</taxon>
        <taxon>Enterobacterales</taxon>
        <taxon>Gallaecimonadaceae</taxon>
        <taxon>Gallaecimonas</taxon>
    </lineage>
</organism>
<feature type="transmembrane region" description="Helical" evidence="8">
    <location>
        <begin position="248"/>
        <end position="268"/>
    </location>
</feature>
<evidence type="ECO:0000256" key="2">
    <source>
        <dbReference type="ARBA" id="ARBA00008335"/>
    </source>
</evidence>
<keyword evidence="3" id="KW-0813">Transport</keyword>
<feature type="transmembrane region" description="Helical" evidence="8">
    <location>
        <begin position="303"/>
        <end position="327"/>
    </location>
</feature>
<dbReference type="GO" id="GO:0022857">
    <property type="term" value="F:transmembrane transporter activity"/>
    <property type="evidence" value="ECO:0007669"/>
    <property type="project" value="InterPro"/>
</dbReference>
<dbReference type="SUPFAM" id="SSF103473">
    <property type="entry name" value="MFS general substrate transporter"/>
    <property type="match status" value="1"/>
</dbReference>
<dbReference type="Proteomes" id="UP000268033">
    <property type="component" value="Unassembled WGS sequence"/>
</dbReference>
<dbReference type="InterPro" id="IPR036259">
    <property type="entry name" value="MFS_trans_sf"/>
</dbReference>
<feature type="transmembrane region" description="Helical" evidence="8">
    <location>
        <begin position="339"/>
        <end position="359"/>
    </location>
</feature>
<dbReference type="GO" id="GO:0005886">
    <property type="term" value="C:plasma membrane"/>
    <property type="evidence" value="ECO:0007669"/>
    <property type="project" value="UniProtKB-SubCell"/>
</dbReference>
<dbReference type="RefSeq" id="WP_123422186.1">
    <property type="nucleotide sequence ID" value="NZ_JBLXEP010000003.1"/>
</dbReference>
<dbReference type="STRING" id="584787.GCA_001247655_03831"/>
<feature type="transmembrane region" description="Helical" evidence="8">
    <location>
        <begin position="49"/>
        <end position="66"/>
    </location>
</feature>
<dbReference type="CDD" id="cd17324">
    <property type="entry name" value="MFS_NepI_like"/>
    <property type="match status" value="1"/>
</dbReference>
<dbReference type="InterPro" id="IPR020846">
    <property type="entry name" value="MFS_dom"/>
</dbReference>
<evidence type="ECO:0000256" key="8">
    <source>
        <dbReference type="SAM" id="Phobius"/>
    </source>
</evidence>
<keyword evidence="4" id="KW-1003">Cell membrane</keyword>
<feature type="transmembrane region" description="Helical" evidence="8">
    <location>
        <begin position="132"/>
        <end position="154"/>
    </location>
</feature>
<accession>A0A3N1PFT9</accession>
<evidence type="ECO:0000259" key="9">
    <source>
        <dbReference type="PROSITE" id="PS50850"/>
    </source>
</evidence>
<feature type="transmembrane region" description="Helical" evidence="8">
    <location>
        <begin position="103"/>
        <end position="125"/>
    </location>
</feature>
<proteinExistence type="inferred from homology"/>
<dbReference type="InterPro" id="IPR011701">
    <property type="entry name" value="MFS"/>
</dbReference>
<comment type="caution">
    <text evidence="10">The sequence shown here is derived from an EMBL/GenBank/DDBJ whole genome shotgun (WGS) entry which is preliminary data.</text>
</comment>
<comment type="similarity">
    <text evidence="2">Belongs to the major facilitator superfamily.</text>
</comment>
<evidence type="ECO:0000256" key="4">
    <source>
        <dbReference type="ARBA" id="ARBA00022475"/>
    </source>
</evidence>
<evidence type="ECO:0000313" key="11">
    <source>
        <dbReference type="Proteomes" id="UP000268033"/>
    </source>
</evidence>
<protein>
    <submittedName>
        <fullName evidence="10">Putative MFS family arabinose efflux permease</fullName>
    </submittedName>
</protein>
<dbReference type="AlphaFoldDB" id="A0A3N1PFT9"/>
<feature type="transmembrane region" description="Helical" evidence="8">
    <location>
        <begin position="214"/>
        <end position="236"/>
    </location>
</feature>
<keyword evidence="7 8" id="KW-0472">Membrane</keyword>
<name>A0A3N1PFT9_9GAMM</name>
<feature type="transmembrane region" description="Helical" evidence="8">
    <location>
        <begin position="280"/>
        <end position="297"/>
    </location>
</feature>
<dbReference type="PROSITE" id="PS50850">
    <property type="entry name" value="MFS"/>
    <property type="match status" value="1"/>
</dbReference>
<keyword evidence="11" id="KW-1185">Reference proteome</keyword>
<keyword evidence="6 8" id="KW-1133">Transmembrane helix</keyword>
<feature type="transmembrane region" description="Helical" evidence="8">
    <location>
        <begin position="78"/>
        <end position="97"/>
    </location>
</feature>
<feature type="transmembrane region" description="Helical" evidence="8">
    <location>
        <begin position="166"/>
        <end position="186"/>
    </location>
</feature>
<feature type="transmembrane region" description="Helical" evidence="8">
    <location>
        <begin position="365"/>
        <end position="386"/>
    </location>
</feature>
<evidence type="ECO:0000256" key="7">
    <source>
        <dbReference type="ARBA" id="ARBA00023136"/>
    </source>
</evidence>
<dbReference type="PANTHER" id="PTHR43271:SF1">
    <property type="entry name" value="INNER MEMBRANE TRANSPORT PROTEIN YNFM"/>
    <property type="match status" value="1"/>
</dbReference>
<reference evidence="10 11" key="1">
    <citation type="submission" date="2018-11" db="EMBL/GenBank/DDBJ databases">
        <title>Genomic Encyclopedia of Type Strains, Phase IV (KMG-IV): sequencing the most valuable type-strain genomes for metagenomic binning, comparative biology and taxonomic classification.</title>
        <authorList>
            <person name="Goeker M."/>
        </authorList>
    </citation>
    <scope>NUCLEOTIDE SEQUENCE [LARGE SCALE GENOMIC DNA]</scope>
    <source>
        <strain evidence="10 11">DSM 21945</strain>
    </source>
</reference>
<dbReference type="PANTHER" id="PTHR43271">
    <property type="entry name" value="BLL2771 PROTEIN"/>
    <property type="match status" value="1"/>
</dbReference>